<dbReference type="PANTHER" id="PTHR36121">
    <property type="entry name" value="PROTEIN SXY"/>
    <property type="match status" value="1"/>
</dbReference>
<dbReference type="InterPro" id="IPR047525">
    <property type="entry name" value="TfoX-like"/>
</dbReference>
<dbReference type="InterPro" id="IPR007077">
    <property type="entry name" value="TfoX_C"/>
</dbReference>
<gene>
    <name evidence="2" type="ORF">KAK11_02025</name>
</gene>
<dbReference type="PANTHER" id="PTHR36121:SF1">
    <property type="entry name" value="PROTEIN SXY"/>
    <property type="match status" value="1"/>
</dbReference>
<evidence type="ECO:0000313" key="3">
    <source>
        <dbReference type="Proteomes" id="UP000672097"/>
    </source>
</evidence>
<feature type="domain" description="TfoX C-terminal" evidence="1">
    <location>
        <begin position="6"/>
        <end position="81"/>
    </location>
</feature>
<comment type="caution">
    <text evidence="2">The sequence shown here is derived from an EMBL/GenBank/DDBJ whole genome shotgun (WGS) entry which is preliminary data.</text>
</comment>
<proteinExistence type="predicted"/>
<reference evidence="2 3" key="1">
    <citation type="submission" date="2021-04" db="EMBL/GenBank/DDBJ databases">
        <title>The genome sequence of type strain Ideonella paludis KCTC 32238.</title>
        <authorList>
            <person name="Liu Y."/>
        </authorList>
    </citation>
    <scope>NUCLEOTIDE SEQUENCE [LARGE SCALE GENOMIC DNA]</scope>
    <source>
        <strain evidence="2 3">KCTC 32238</strain>
    </source>
</reference>
<dbReference type="RefSeq" id="WP_210805629.1">
    <property type="nucleotide sequence ID" value="NZ_JAGQDG010000001.1"/>
</dbReference>
<evidence type="ECO:0000259" key="1">
    <source>
        <dbReference type="Pfam" id="PF04994"/>
    </source>
</evidence>
<dbReference type="EMBL" id="JAGQDG010000001">
    <property type="protein sequence ID" value="MBQ0934088.1"/>
    <property type="molecule type" value="Genomic_DNA"/>
</dbReference>
<keyword evidence="3" id="KW-1185">Reference proteome</keyword>
<name>A0ABS5DSG1_9BURK</name>
<dbReference type="Proteomes" id="UP000672097">
    <property type="component" value="Unassembled WGS sequence"/>
</dbReference>
<accession>A0ABS5DSG1</accession>
<organism evidence="2 3">
    <name type="scientific">Ideonella paludis</name>
    <dbReference type="NCBI Taxonomy" id="1233411"/>
    <lineage>
        <taxon>Bacteria</taxon>
        <taxon>Pseudomonadati</taxon>
        <taxon>Pseudomonadota</taxon>
        <taxon>Betaproteobacteria</taxon>
        <taxon>Burkholderiales</taxon>
        <taxon>Sphaerotilaceae</taxon>
        <taxon>Ideonella</taxon>
    </lineage>
</organism>
<dbReference type="Gene3D" id="1.10.150.20">
    <property type="entry name" value="5' to 3' exonuclease, C-terminal subdomain"/>
    <property type="match status" value="1"/>
</dbReference>
<evidence type="ECO:0000313" key="2">
    <source>
        <dbReference type="EMBL" id="MBQ0934088.1"/>
    </source>
</evidence>
<protein>
    <submittedName>
        <fullName evidence="2">TfoX/Sxy family protein</fullName>
    </submittedName>
</protein>
<sequence>MNDTSSFASLPNLGPASAEMLRAAGIADLPRLRALGAVHAFAQVRRSQPKASLNLLWALEGALTGLPWLQVARDHRTSLLLALEDAERLSIKESSS</sequence>
<dbReference type="Pfam" id="PF04994">
    <property type="entry name" value="TfoX_C"/>
    <property type="match status" value="1"/>
</dbReference>